<evidence type="ECO:0000256" key="4">
    <source>
        <dbReference type="ARBA" id="ARBA00022692"/>
    </source>
</evidence>
<dbReference type="SUPFAM" id="SSF161098">
    <property type="entry name" value="MetI-like"/>
    <property type="match status" value="1"/>
</dbReference>
<dbReference type="AlphaFoldDB" id="A0A8T8WAT1"/>
<dbReference type="Pfam" id="PF00528">
    <property type="entry name" value="BPD_transp_1"/>
    <property type="match status" value="1"/>
</dbReference>
<dbReference type="KEGG" id="hmp:K6T50_11635"/>
<evidence type="ECO:0000256" key="6">
    <source>
        <dbReference type="ARBA" id="ARBA00023136"/>
    </source>
</evidence>
<feature type="domain" description="ABC transmembrane type-1" evidence="8">
    <location>
        <begin position="91"/>
        <end position="300"/>
    </location>
</feature>
<feature type="transmembrane region" description="Helical" evidence="7">
    <location>
        <begin position="128"/>
        <end position="150"/>
    </location>
</feature>
<keyword evidence="3" id="KW-1003">Cell membrane</keyword>
<evidence type="ECO:0000256" key="3">
    <source>
        <dbReference type="ARBA" id="ARBA00022475"/>
    </source>
</evidence>
<evidence type="ECO:0000313" key="9">
    <source>
        <dbReference type="EMBL" id="QZP36938.1"/>
    </source>
</evidence>
<dbReference type="RefSeq" id="WP_222606755.1">
    <property type="nucleotide sequence ID" value="NZ_CP081958.1"/>
</dbReference>
<keyword evidence="4 7" id="KW-0812">Transmembrane</keyword>
<name>A0A8T8WAT1_9EURY</name>
<evidence type="ECO:0000259" key="8">
    <source>
        <dbReference type="PROSITE" id="PS50928"/>
    </source>
</evidence>
<feature type="transmembrane region" description="Helical" evidence="7">
    <location>
        <begin position="284"/>
        <end position="304"/>
    </location>
</feature>
<evidence type="ECO:0000256" key="2">
    <source>
        <dbReference type="ARBA" id="ARBA00022448"/>
    </source>
</evidence>
<dbReference type="GO" id="GO:0055085">
    <property type="term" value="P:transmembrane transport"/>
    <property type="evidence" value="ECO:0007669"/>
    <property type="project" value="InterPro"/>
</dbReference>
<feature type="transmembrane region" description="Helical" evidence="7">
    <location>
        <begin position="29"/>
        <end position="52"/>
    </location>
</feature>
<dbReference type="PANTHER" id="PTHR30193:SF41">
    <property type="entry name" value="DIACETYLCHITOBIOSE UPTAKE SYSTEM PERMEASE PROTEIN NGCF"/>
    <property type="match status" value="1"/>
</dbReference>
<gene>
    <name evidence="9" type="ORF">K6T50_11635</name>
</gene>
<organism evidence="9 10">
    <name type="scientific">Halobaculum magnesiiphilum</name>
    <dbReference type="NCBI Taxonomy" id="1017351"/>
    <lineage>
        <taxon>Archaea</taxon>
        <taxon>Methanobacteriati</taxon>
        <taxon>Methanobacteriota</taxon>
        <taxon>Stenosarchaea group</taxon>
        <taxon>Halobacteria</taxon>
        <taxon>Halobacteriales</taxon>
        <taxon>Haloferacaceae</taxon>
        <taxon>Halobaculum</taxon>
    </lineage>
</organism>
<feature type="transmembrane region" description="Helical" evidence="7">
    <location>
        <begin position="170"/>
        <end position="196"/>
    </location>
</feature>
<accession>A0A8T8WAT1</accession>
<keyword evidence="6 7" id="KW-0472">Membrane</keyword>
<keyword evidence="10" id="KW-1185">Reference proteome</keyword>
<evidence type="ECO:0000256" key="5">
    <source>
        <dbReference type="ARBA" id="ARBA00022989"/>
    </source>
</evidence>
<keyword evidence="5 7" id="KW-1133">Transmembrane helix</keyword>
<dbReference type="Proteomes" id="UP000826254">
    <property type="component" value="Chromosome"/>
</dbReference>
<dbReference type="InterPro" id="IPR051393">
    <property type="entry name" value="ABC_transporter_permease"/>
</dbReference>
<keyword evidence="2 7" id="KW-0813">Transport</keyword>
<protein>
    <submittedName>
        <fullName evidence="9">Sugar ABC transporter permease</fullName>
    </submittedName>
</protein>
<feature type="transmembrane region" description="Helical" evidence="7">
    <location>
        <begin position="231"/>
        <end position="252"/>
    </location>
</feature>
<comment type="subcellular location">
    <subcellularLocation>
        <location evidence="1 7">Cell membrane</location>
        <topology evidence="1 7">Multi-pass membrane protein</topology>
    </subcellularLocation>
</comment>
<sequence>MAENVDTATANTSSGFFNRFISERSTRELIIGLLFASPYLTLFAVFMLYPLAKGLYMSLFEWNFLRPSESTFVGVGNYARLLSDPVFWNALWNTLEFVAMTVPLIVGLSLVLALGLNKELVGDRLLQFLYFSPYVLTVSVVGLIWVQMFAEGGIGTFLLGSLIEGSPLNSNLWAMPSLVITTVWWQTGFYFAILLASRQNVPERLYEAARLDGAGPWRMFRDITLPHMKNGLLFVVIASTIFQFQVFGQPFVMTRGGPSGETQTLVYYLYQLGFETRQLGFGSAVGYTLLAILVVVSALNYYIVGTNNE</sequence>
<comment type="similarity">
    <text evidence="7">Belongs to the binding-protein-dependent transport system permease family.</text>
</comment>
<proteinExistence type="inferred from homology"/>
<feature type="transmembrane region" description="Helical" evidence="7">
    <location>
        <begin position="97"/>
        <end position="116"/>
    </location>
</feature>
<dbReference type="PANTHER" id="PTHR30193">
    <property type="entry name" value="ABC TRANSPORTER PERMEASE PROTEIN"/>
    <property type="match status" value="1"/>
</dbReference>
<evidence type="ECO:0000256" key="1">
    <source>
        <dbReference type="ARBA" id="ARBA00004651"/>
    </source>
</evidence>
<evidence type="ECO:0000313" key="10">
    <source>
        <dbReference type="Proteomes" id="UP000826254"/>
    </source>
</evidence>
<reference evidence="9 10" key="1">
    <citation type="journal article" date="2021" name="Int. J. Syst. Evol. Microbiol.">
        <title>Halobaculum halophilum sp. nov. and Halobaculum salinum sp. nov., isolated from salt lake and saline soil.</title>
        <authorList>
            <person name="Cui H.L."/>
            <person name="Shi X.W."/>
            <person name="Yin X.M."/>
            <person name="Yang X.Y."/>
            <person name="Hou J."/>
            <person name="Zhu L."/>
        </authorList>
    </citation>
    <scope>NUCLEOTIDE SEQUENCE [LARGE SCALE GENOMIC DNA]</scope>
    <source>
        <strain evidence="9 10">NBRC 109044</strain>
    </source>
</reference>
<dbReference type="InterPro" id="IPR035906">
    <property type="entry name" value="MetI-like_sf"/>
</dbReference>
<dbReference type="GO" id="GO:0005886">
    <property type="term" value="C:plasma membrane"/>
    <property type="evidence" value="ECO:0007669"/>
    <property type="project" value="UniProtKB-SubCell"/>
</dbReference>
<dbReference type="InterPro" id="IPR000515">
    <property type="entry name" value="MetI-like"/>
</dbReference>
<dbReference type="PROSITE" id="PS50928">
    <property type="entry name" value="ABC_TM1"/>
    <property type="match status" value="1"/>
</dbReference>
<dbReference type="GeneID" id="67178803"/>
<dbReference type="Gene3D" id="1.10.3720.10">
    <property type="entry name" value="MetI-like"/>
    <property type="match status" value="1"/>
</dbReference>
<dbReference type="EMBL" id="CP081958">
    <property type="protein sequence ID" value="QZP36938.1"/>
    <property type="molecule type" value="Genomic_DNA"/>
</dbReference>
<evidence type="ECO:0000256" key="7">
    <source>
        <dbReference type="RuleBase" id="RU363032"/>
    </source>
</evidence>
<dbReference type="CDD" id="cd06261">
    <property type="entry name" value="TM_PBP2"/>
    <property type="match status" value="1"/>
</dbReference>